<proteinExistence type="predicted"/>
<dbReference type="GO" id="GO:0031177">
    <property type="term" value="F:phosphopantetheine binding"/>
    <property type="evidence" value="ECO:0007669"/>
    <property type="project" value="InterPro"/>
</dbReference>
<reference evidence="4 5" key="1">
    <citation type="submission" date="2019-05" db="EMBL/GenBank/DDBJ databases">
        <authorList>
            <consortium name="Pathogen Informatics"/>
        </authorList>
    </citation>
    <scope>NUCLEOTIDE SEQUENCE [LARGE SCALE GENOMIC DNA]</scope>
    <source>
        <strain evidence="4 5">NCTC12971</strain>
    </source>
</reference>
<dbReference type="AlphaFoldDB" id="A0A4U9HLI7"/>
<feature type="domain" description="Carrier" evidence="3">
    <location>
        <begin position="3"/>
        <end position="78"/>
    </location>
</feature>
<sequence length="78" mass="8739">MNATANDLKHWLIERVATYCRLAPAAIKEDANFADYGMDSVFTLTLIGEIEDHLGLELDPTTLWDNPSVEQLHAFFSA</sequence>
<dbReference type="SUPFAM" id="SSF47336">
    <property type="entry name" value="ACP-like"/>
    <property type="match status" value="1"/>
</dbReference>
<dbReference type="InterPro" id="IPR020806">
    <property type="entry name" value="PKS_PP-bd"/>
</dbReference>
<dbReference type="Proteomes" id="UP000307968">
    <property type="component" value="Chromosome"/>
</dbReference>
<dbReference type="EC" id="2.3.1.41" evidence="4"/>
<dbReference type="SMART" id="SM01294">
    <property type="entry name" value="PKS_PP_betabranch"/>
    <property type="match status" value="1"/>
</dbReference>
<keyword evidence="1" id="KW-0596">Phosphopantetheine</keyword>
<dbReference type="Gene3D" id="1.10.1200.10">
    <property type="entry name" value="ACP-like"/>
    <property type="match status" value="1"/>
</dbReference>
<accession>A0A4U9HLI7</accession>
<evidence type="ECO:0000256" key="2">
    <source>
        <dbReference type="ARBA" id="ARBA00022553"/>
    </source>
</evidence>
<keyword evidence="4" id="KW-0012">Acyltransferase</keyword>
<dbReference type="PROSITE" id="PS50075">
    <property type="entry name" value="CARRIER"/>
    <property type="match status" value="1"/>
</dbReference>
<gene>
    <name evidence="4" type="primary">ppsA_4</name>
    <name evidence="4" type="ORF">NCTC12971_03650</name>
</gene>
<dbReference type="Pfam" id="PF00550">
    <property type="entry name" value="PP-binding"/>
    <property type="match status" value="1"/>
</dbReference>
<keyword evidence="2" id="KW-0597">Phosphoprotein</keyword>
<evidence type="ECO:0000259" key="3">
    <source>
        <dbReference type="PROSITE" id="PS50075"/>
    </source>
</evidence>
<dbReference type="SMART" id="SM00823">
    <property type="entry name" value="PKS_PP"/>
    <property type="match status" value="1"/>
</dbReference>
<dbReference type="GO" id="GO:0004315">
    <property type="term" value="F:3-oxoacyl-[acyl-carrier-protein] synthase activity"/>
    <property type="evidence" value="ECO:0007669"/>
    <property type="project" value="UniProtKB-EC"/>
</dbReference>
<dbReference type="InterPro" id="IPR036736">
    <property type="entry name" value="ACP-like_sf"/>
</dbReference>
<evidence type="ECO:0000313" key="4">
    <source>
        <dbReference type="EMBL" id="VTP64615.1"/>
    </source>
</evidence>
<name>A0A4U9HLI7_SERRU</name>
<organism evidence="4 5">
    <name type="scientific">Serratia rubidaea</name>
    <name type="common">Serratia marinorubra</name>
    <dbReference type="NCBI Taxonomy" id="61652"/>
    <lineage>
        <taxon>Bacteria</taxon>
        <taxon>Pseudomonadati</taxon>
        <taxon>Pseudomonadota</taxon>
        <taxon>Gammaproteobacteria</taxon>
        <taxon>Enterobacterales</taxon>
        <taxon>Yersiniaceae</taxon>
        <taxon>Serratia</taxon>
    </lineage>
</organism>
<keyword evidence="4" id="KW-0808">Transferase</keyword>
<evidence type="ECO:0000313" key="5">
    <source>
        <dbReference type="Proteomes" id="UP000307968"/>
    </source>
</evidence>
<dbReference type="InterPro" id="IPR009081">
    <property type="entry name" value="PP-bd_ACP"/>
</dbReference>
<dbReference type="EMBL" id="LR590463">
    <property type="protein sequence ID" value="VTP64615.1"/>
    <property type="molecule type" value="Genomic_DNA"/>
</dbReference>
<protein>
    <submittedName>
        <fullName evidence="4">Beta-ketoacyl-acyl-carrier-protein synthase I</fullName>
        <ecNumber evidence="4">2.3.1.41</ecNumber>
    </submittedName>
</protein>
<evidence type="ECO:0000256" key="1">
    <source>
        <dbReference type="ARBA" id="ARBA00022450"/>
    </source>
</evidence>